<evidence type="ECO:0000313" key="2">
    <source>
        <dbReference type="Proteomes" id="UP000265520"/>
    </source>
</evidence>
<proteinExistence type="predicted"/>
<feature type="non-terminal residue" evidence="1">
    <location>
        <position position="1"/>
    </location>
</feature>
<dbReference type="Proteomes" id="UP000265520">
    <property type="component" value="Unassembled WGS sequence"/>
</dbReference>
<sequence length="43" mass="4380">SPGPSSCGGISRDSEAKFLAAYSLNLGIDSSLQAELIGAMMAY</sequence>
<protein>
    <submittedName>
        <fullName evidence="1">Uncharacterized protein</fullName>
    </submittedName>
</protein>
<dbReference type="AlphaFoldDB" id="A0A392PE76"/>
<dbReference type="EMBL" id="LXQA010073838">
    <property type="protein sequence ID" value="MCI09779.1"/>
    <property type="molecule type" value="Genomic_DNA"/>
</dbReference>
<evidence type="ECO:0000313" key="1">
    <source>
        <dbReference type="EMBL" id="MCI09779.1"/>
    </source>
</evidence>
<reference evidence="1 2" key="1">
    <citation type="journal article" date="2018" name="Front. Plant Sci.">
        <title>Red Clover (Trifolium pratense) and Zigzag Clover (T. medium) - A Picture of Genomic Similarities and Differences.</title>
        <authorList>
            <person name="Dluhosova J."/>
            <person name="Istvanek J."/>
            <person name="Nedelnik J."/>
            <person name="Repkova J."/>
        </authorList>
    </citation>
    <scope>NUCLEOTIDE SEQUENCE [LARGE SCALE GENOMIC DNA]</scope>
    <source>
        <strain evidence="2">cv. 10/8</strain>
        <tissue evidence="1">Leaf</tissue>
    </source>
</reference>
<accession>A0A392PE76</accession>
<organism evidence="1 2">
    <name type="scientific">Trifolium medium</name>
    <dbReference type="NCBI Taxonomy" id="97028"/>
    <lineage>
        <taxon>Eukaryota</taxon>
        <taxon>Viridiplantae</taxon>
        <taxon>Streptophyta</taxon>
        <taxon>Embryophyta</taxon>
        <taxon>Tracheophyta</taxon>
        <taxon>Spermatophyta</taxon>
        <taxon>Magnoliopsida</taxon>
        <taxon>eudicotyledons</taxon>
        <taxon>Gunneridae</taxon>
        <taxon>Pentapetalae</taxon>
        <taxon>rosids</taxon>
        <taxon>fabids</taxon>
        <taxon>Fabales</taxon>
        <taxon>Fabaceae</taxon>
        <taxon>Papilionoideae</taxon>
        <taxon>50 kb inversion clade</taxon>
        <taxon>NPAAA clade</taxon>
        <taxon>Hologalegina</taxon>
        <taxon>IRL clade</taxon>
        <taxon>Trifolieae</taxon>
        <taxon>Trifolium</taxon>
    </lineage>
</organism>
<comment type="caution">
    <text evidence="1">The sequence shown here is derived from an EMBL/GenBank/DDBJ whole genome shotgun (WGS) entry which is preliminary data.</text>
</comment>
<keyword evidence="2" id="KW-1185">Reference proteome</keyword>
<name>A0A392PE76_9FABA</name>